<comment type="caution">
    <text evidence="2">The sequence shown here is derived from an EMBL/GenBank/DDBJ whole genome shotgun (WGS) entry which is preliminary data.</text>
</comment>
<dbReference type="Proteomes" id="UP001295740">
    <property type="component" value="Unassembled WGS sequence"/>
</dbReference>
<gene>
    <name evidence="2" type="ORF">KHLLAP_LOCUS5099</name>
</gene>
<accession>A0AAI8VHG4</accession>
<dbReference type="InterPro" id="IPR011333">
    <property type="entry name" value="SKP1/BTB/POZ_sf"/>
</dbReference>
<dbReference type="Gene3D" id="3.30.710.10">
    <property type="entry name" value="Potassium Channel Kv1.1, Chain A"/>
    <property type="match status" value="1"/>
</dbReference>
<reference evidence="2" key="1">
    <citation type="submission" date="2023-10" db="EMBL/GenBank/DDBJ databases">
        <authorList>
            <person name="Hackl T."/>
        </authorList>
    </citation>
    <scope>NUCLEOTIDE SEQUENCE</scope>
</reference>
<evidence type="ECO:0000313" key="3">
    <source>
        <dbReference type="Proteomes" id="UP001295740"/>
    </source>
</evidence>
<name>A0AAI8VHG4_9PEZI</name>
<dbReference type="EMBL" id="CAUWAG010000007">
    <property type="protein sequence ID" value="CAJ2504631.1"/>
    <property type="molecule type" value="Genomic_DNA"/>
</dbReference>
<feature type="region of interest" description="Disordered" evidence="1">
    <location>
        <begin position="41"/>
        <end position="72"/>
    </location>
</feature>
<evidence type="ECO:0000313" key="2">
    <source>
        <dbReference type="EMBL" id="CAJ2504631.1"/>
    </source>
</evidence>
<proteinExistence type="predicted"/>
<keyword evidence="3" id="KW-1185">Reference proteome</keyword>
<evidence type="ECO:0000256" key="1">
    <source>
        <dbReference type="SAM" id="MobiDB-lite"/>
    </source>
</evidence>
<sequence>MSGIASEGSIWGTCPLAPREPSRVVVDPDGDLCLRVGEPRCISPQEPKQNEQEPQATNAPDFNAEEHGGAHQKPKHEHAVVVVFVVCSKTLSRASRVWKSLLYAGFTESKQPCGNNGAAWTVDLPEDNPEALKTLLNIIHSRFEQLPKITDLISLEDLYQLTILTDKYDLTIVLRPWASTWLESINDSHDAWRSNQSTRDFSDLERRLWIAWELGDPQLFEGVAKYMVLYTCADASWNLQNNTRDKAAELFSSILEPPSLHDIVKEARLGLLEQILKPYRDAIECLLQHPETPGFQHICVKKPVSHQLDCEVTMLGVAIRSLSWKGYWPIPAASRISESVTVFASEFKELDLRSRMKEHRRCSAVPGIAEHIDMLLETKHIQLAESHRHHIESQAKKSGLAS</sequence>
<organism evidence="2 3">
    <name type="scientific">Anthostomella pinea</name>
    <dbReference type="NCBI Taxonomy" id="933095"/>
    <lineage>
        <taxon>Eukaryota</taxon>
        <taxon>Fungi</taxon>
        <taxon>Dikarya</taxon>
        <taxon>Ascomycota</taxon>
        <taxon>Pezizomycotina</taxon>
        <taxon>Sordariomycetes</taxon>
        <taxon>Xylariomycetidae</taxon>
        <taxon>Xylariales</taxon>
        <taxon>Xylariaceae</taxon>
        <taxon>Anthostomella</taxon>
    </lineage>
</organism>
<dbReference type="AlphaFoldDB" id="A0AAI8VHG4"/>
<feature type="compositionally biased region" description="Low complexity" evidence="1">
    <location>
        <begin position="44"/>
        <end position="55"/>
    </location>
</feature>
<protein>
    <submittedName>
        <fullName evidence="2">Uu.00g120250.m01.CDS01</fullName>
    </submittedName>
</protein>
<feature type="region of interest" description="Disordered" evidence="1">
    <location>
        <begin position="1"/>
        <end position="22"/>
    </location>
</feature>